<name>A0ABR2TTQ7_9ROSI</name>
<protein>
    <recommendedName>
        <fullName evidence="3">DUF4283 domain-containing protein</fullName>
    </recommendedName>
</protein>
<reference evidence="1 2" key="1">
    <citation type="journal article" date="2024" name="G3 (Bethesda)">
        <title>Genome assembly of Hibiscus sabdariffa L. provides insights into metabolisms of medicinal natural products.</title>
        <authorList>
            <person name="Kim T."/>
        </authorList>
    </citation>
    <scope>NUCLEOTIDE SEQUENCE [LARGE SCALE GENOMIC DNA]</scope>
    <source>
        <strain evidence="1">TK-2024</strain>
        <tissue evidence="1">Old leaves</tissue>
    </source>
</reference>
<evidence type="ECO:0000313" key="1">
    <source>
        <dbReference type="EMBL" id="KAK9040757.1"/>
    </source>
</evidence>
<evidence type="ECO:0000313" key="2">
    <source>
        <dbReference type="Proteomes" id="UP001396334"/>
    </source>
</evidence>
<gene>
    <name evidence="1" type="ORF">V6N11_015897</name>
</gene>
<sequence length="139" mass="15795">MEYWFEDIDTVDNFLSKKKLKIWLNIEGLPLFAWHATVIESIAKKWGHVVKIDDDTLVRNIFDVARVLIGVTSVSDVHNAAIVTLNGDKSNIRMSTTEFKDSRCWINEERLSSSTDEVKSCRFEDTPKEVNVLGALAPP</sequence>
<keyword evidence="2" id="KW-1185">Reference proteome</keyword>
<accession>A0ABR2TTQ7</accession>
<comment type="caution">
    <text evidence="1">The sequence shown here is derived from an EMBL/GenBank/DDBJ whole genome shotgun (WGS) entry which is preliminary data.</text>
</comment>
<evidence type="ECO:0008006" key="3">
    <source>
        <dbReference type="Google" id="ProtNLM"/>
    </source>
</evidence>
<organism evidence="1 2">
    <name type="scientific">Hibiscus sabdariffa</name>
    <name type="common">roselle</name>
    <dbReference type="NCBI Taxonomy" id="183260"/>
    <lineage>
        <taxon>Eukaryota</taxon>
        <taxon>Viridiplantae</taxon>
        <taxon>Streptophyta</taxon>
        <taxon>Embryophyta</taxon>
        <taxon>Tracheophyta</taxon>
        <taxon>Spermatophyta</taxon>
        <taxon>Magnoliopsida</taxon>
        <taxon>eudicotyledons</taxon>
        <taxon>Gunneridae</taxon>
        <taxon>Pentapetalae</taxon>
        <taxon>rosids</taxon>
        <taxon>malvids</taxon>
        <taxon>Malvales</taxon>
        <taxon>Malvaceae</taxon>
        <taxon>Malvoideae</taxon>
        <taxon>Hibiscus</taxon>
    </lineage>
</organism>
<dbReference type="EMBL" id="JBBPBN010000004">
    <property type="protein sequence ID" value="KAK9040757.1"/>
    <property type="molecule type" value="Genomic_DNA"/>
</dbReference>
<dbReference type="Proteomes" id="UP001396334">
    <property type="component" value="Unassembled WGS sequence"/>
</dbReference>
<proteinExistence type="predicted"/>